<feature type="domain" description="EF-hand" evidence="1">
    <location>
        <begin position="75"/>
        <end position="110"/>
    </location>
</feature>
<dbReference type="SUPFAM" id="SSF47391">
    <property type="entry name" value="Dimerization-anchoring domain of cAMP-dependent PK regulatory subunit"/>
    <property type="match status" value="1"/>
</dbReference>
<dbReference type="PANTHER" id="PTHR21847:SF1">
    <property type="entry name" value="EF-HAND CALCIUM-BINDING DOMAIN-CONTAINING PROTEIN 10"/>
    <property type="match status" value="1"/>
</dbReference>
<dbReference type="InterPro" id="IPR039879">
    <property type="entry name" value="EFC10"/>
</dbReference>
<dbReference type="Gene3D" id="1.10.238.10">
    <property type="entry name" value="EF-hand"/>
    <property type="match status" value="1"/>
</dbReference>
<dbReference type="Pfam" id="PF02197">
    <property type="entry name" value="RIIa"/>
    <property type="match status" value="1"/>
</dbReference>
<dbReference type="InterPro" id="IPR049760">
    <property type="entry name" value="DD_EFCAB10"/>
</dbReference>
<sequence>MATKGPAASKQSEVNSRDPKVRAGLYMASHGINELFEGLGTLLLYHRPSNPREFLAQHLQELRRAKQEQTPMPFFNEHDLKAMFAAFDMKEQGTITLEQYDQALRNLGIEKPTMRLPESVASITQALFIRSVTQEIKNASASFM</sequence>
<dbReference type="PANTHER" id="PTHR21847">
    <property type="entry name" value="EF-HAND CALCIUM-BINDING DOMAIN-CONTAINING PROTEIN 10"/>
    <property type="match status" value="1"/>
</dbReference>
<evidence type="ECO:0000313" key="5">
    <source>
        <dbReference type="Proteomes" id="UP000284657"/>
    </source>
</evidence>
<evidence type="ECO:0000259" key="1">
    <source>
        <dbReference type="PROSITE" id="PS50222"/>
    </source>
</evidence>
<reference evidence="4 5" key="1">
    <citation type="submission" date="2018-07" db="EMBL/GenBank/DDBJ databases">
        <title>Genome sequencing of oomycete isolates from Chile give support for New Zealand origin for Phytophthora kernoviae and make available the first Nothophytophthora sp. genome.</title>
        <authorList>
            <person name="Studholme D.J."/>
            <person name="Sanfuentes E."/>
            <person name="Panda P."/>
            <person name="Hill R."/>
            <person name="Sambles C."/>
            <person name="Grant M."/>
            <person name="Williams N.M."/>
            <person name="Mcdougal R.L."/>
        </authorList>
    </citation>
    <scope>NUCLEOTIDE SEQUENCE [LARGE SCALE GENOMIC DNA]</scope>
    <source>
        <strain evidence="3">Chile6</strain>
        <strain evidence="2">Chile7</strain>
    </source>
</reference>
<dbReference type="InterPro" id="IPR003117">
    <property type="entry name" value="cAMP_dep_PK_reg_su_I/II_a/b"/>
</dbReference>
<dbReference type="Proteomes" id="UP000284657">
    <property type="component" value="Unassembled WGS sequence"/>
</dbReference>
<dbReference type="InterPro" id="IPR056587">
    <property type="entry name" value="EF_EFCAB10_C"/>
</dbReference>
<name>A0A3F2RDY2_9STRA</name>
<proteinExistence type="predicted"/>
<dbReference type="InterPro" id="IPR002048">
    <property type="entry name" value="EF_hand_dom"/>
</dbReference>
<dbReference type="EMBL" id="MBAD02001868">
    <property type="protein sequence ID" value="RLN51351.1"/>
    <property type="molecule type" value="Genomic_DNA"/>
</dbReference>
<evidence type="ECO:0000313" key="2">
    <source>
        <dbReference type="EMBL" id="RLN51351.1"/>
    </source>
</evidence>
<dbReference type="Proteomes" id="UP000277300">
    <property type="component" value="Unassembled WGS sequence"/>
</dbReference>
<dbReference type="SUPFAM" id="SSF47473">
    <property type="entry name" value="EF-hand"/>
    <property type="match status" value="1"/>
</dbReference>
<dbReference type="CDD" id="cd22976">
    <property type="entry name" value="DD_EFCAB10"/>
    <property type="match status" value="1"/>
</dbReference>
<accession>A0A3F2RDY2</accession>
<gene>
    <name evidence="2" type="ORF">BBJ29_008643</name>
    <name evidence="3" type="ORF">BBP00_00009010</name>
</gene>
<dbReference type="GO" id="GO:0005509">
    <property type="term" value="F:calcium ion binding"/>
    <property type="evidence" value="ECO:0007669"/>
    <property type="project" value="InterPro"/>
</dbReference>
<dbReference type="Gene3D" id="1.20.890.10">
    <property type="entry name" value="cAMP-dependent protein kinase regulatory subunit, dimerization-anchoring domain"/>
    <property type="match status" value="1"/>
</dbReference>
<dbReference type="PROSITE" id="PS50222">
    <property type="entry name" value="EF_HAND_2"/>
    <property type="match status" value="1"/>
</dbReference>
<dbReference type="OrthoDB" id="10260455at2759"/>
<dbReference type="InterPro" id="IPR011992">
    <property type="entry name" value="EF-hand-dom_pair"/>
</dbReference>
<dbReference type="AlphaFoldDB" id="A0A3F2RDY2"/>
<dbReference type="Pfam" id="PF24548">
    <property type="entry name" value="EF_EFCAB10_C"/>
    <property type="match status" value="1"/>
</dbReference>
<organism evidence="3 4">
    <name type="scientific">Phytophthora kernoviae</name>
    <dbReference type="NCBI Taxonomy" id="325452"/>
    <lineage>
        <taxon>Eukaryota</taxon>
        <taxon>Sar</taxon>
        <taxon>Stramenopiles</taxon>
        <taxon>Oomycota</taxon>
        <taxon>Peronosporomycetes</taxon>
        <taxon>Peronosporales</taxon>
        <taxon>Peronosporaceae</taxon>
        <taxon>Phytophthora</taxon>
    </lineage>
</organism>
<evidence type="ECO:0000313" key="3">
    <source>
        <dbReference type="EMBL" id="RLN54223.1"/>
    </source>
</evidence>
<protein>
    <recommendedName>
        <fullName evidence="1">EF-hand domain-containing protein</fullName>
    </recommendedName>
</protein>
<comment type="caution">
    <text evidence="3">The sequence shown here is derived from an EMBL/GenBank/DDBJ whole genome shotgun (WGS) entry which is preliminary data.</text>
</comment>
<dbReference type="SMART" id="SM00394">
    <property type="entry name" value="RIIa"/>
    <property type="match status" value="1"/>
</dbReference>
<evidence type="ECO:0000313" key="4">
    <source>
        <dbReference type="Proteomes" id="UP000277300"/>
    </source>
</evidence>
<dbReference type="EMBL" id="MBDO02000535">
    <property type="protein sequence ID" value="RLN54223.1"/>
    <property type="molecule type" value="Genomic_DNA"/>
</dbReference>